<organism evidence="1">
    <name type="scientific">Entomoneis paludosa</name>
    <dbReference type="NCBI Taxonomy" id="265537"/>
    <lineage>
        <taxon>Eukaryota</taxon>
        <taxon>Sar</taxon>
        <taxon>Stramenopiles</taxon>
        <taxon>Ochrophyta</taxon>
        <taxon>Bacillariophyta</taxon>
        <taxon>Bacillariophyceae</taxon>
        <taxon>Bacillariophycidae</taxon>
        <taxon>Entomoneidaceae</taxon>
        <taxon>Entomoneis</taxon>
    </lineage>
</organism>
<reference evidence="1" key="1">
    <citation type="submission" date="2021-01" db="EMBL/GenBank/DDBJ databases">
        <authorList>
            <person name="Corre E."/>
            <person name="Pelletier E."/>
            <person name="Niang G."/>
            <person name="Scheremetjew M."/>
            <person name="Finn R."/>
            <person name="Kale V."/>
            <person name="Holt S."/>
            <person name="Cochrane G."/>
            <person name="Meng A."/>
            <person name="Brown T."/>
            <person name="Cohen L."/>
        </authorList>
    </citation>
    <scope>NUCLEOTIDE SEQUENCE</scope>
    <source>
        <strain evidence="1">CCMP125</strain>
    </source>
</reference>
<protein>
    <submittedName>
        <fullName evidence="1">Uncharacterized protein</fullName>
    </submittedName>
</protein>
<evidence type="ECO:0000313" key="1">
    <source>
        <dbReference type="EMBL" id="CAD9979248.1"/>
    </source>
</evidence>
<accession>A0A7S2YJJ1</accession>
<sequence>MAKILFQGNFHHQGSPPQFLIGNRPAVFSNDNWNNVSPVISSLPGVLPIDLLLVNRIMTHLDRSLCLILATTQDVHIRQQQLISLLMDVLQQQPDPVLVNLIIITLDKHGILAYHFIPDDQDEESQTDILEEGHVENSNNTRIQYFPKQINDRCLVRLGPIVLELWNDEGYSDLLRGARDLCQLKNINPQI</sequence>
<name>A0A7S2YJJ1_9STRA</name>
<dbReference type="AlphaFoldDB" id="A0A7S2YJJ1"/>
<gene>
    <name evidence="1" type="ORF">APAL1065_LOCUS18824</name>
</gene>
<proteinExistence type="predicted"/>
<dbReference type="EMBL" id="HBHT01028024">
    <property type="protein sequence ID" value="CAD9979248.1"/>
    <property type="molecule type" value="Transcribed_RNA"/>
</dbReference>